<dbReference type="Proteomes" id="UP001321047">
    <property type="component" value="Unassembled WGS sequence"/>
</dbReference>
<name>A0AAP2ZAN3_9EURY</name>
<feature type="domain" description="N-acetyltransferase" evidence="1">
    <location>
        <begin position="5"/>
        <end position="159"/>
    </location>
</feature>
<dbReference type="Gene3D" id="3.40.630.30">
    <property type="match status" value="2"/>
</dbReference>
<protein>
    <submittedName>
        <fullName evidence="2">GNAT family N-acetyltransferase</fullName>
    </submittedName>
</protein>
<organism evidence="2 3">
    <name type="scientific">Natronosalvus hydrolyticus</name>
    <dbReference type="NCBI Taxonomy" id="2979988"/>
    <lineage>
        <taxon>Archaea</taxon>
        <taxon>Methanobacteriati</taxon>
        <taxon>Methanobacteriota</taxon>
        <taxon>Stenosarchaea group</taxon>
        <taxon>Halobacteria</taxon>
        <taxon>Halobacteriales</taxon>
        <taxon>Natrialbaceae</taxon>
        <taxon>Natronosalvus</taxon>
    </lineage>
</organism>
<dbReference type="RefSeq" id="WP_342809977.1">
    <property type="nucleotide sequence ID" value="NZ_JAOPJZ010000020.1"/>
</dbReference>
<dbReference type="GO" id="GO:0016747">
    <property type="term" value="F:acyltransferase activity, transferring groups other than amino-acyl groups"/>
    <property type="evidence" value="ECO:0007669"/>
    <property type="project" value="InterPro"/>
</dbReference>
<dbReference type="InterPro" id="IPR000182">
    <property type="entry name" value="GNAT_dom"/>
</dbReference>
<sequence>MTSNTTIESVSDREQEVLSLLNEAYDNWGDATHFRWKYDEYSGYDPEKHTFAVIKDGEEVVAFRRMFEKELRTGDGTVTTFVLGDTAVAPDHRGQGHYSDLHAKTTTYGKSSGAAATITYNNVGRVTFKANRQRGWEYSVLPLRLYIHSYETVLSHYADLAVSKDSLFASVAKRFGDRFVLRADEERVSIVKIFGGDESGDQLQIEAAASRQAVARLVEVASNDSVSRAVPTGIKLLASGDISLIGDPDPAPTRSREPDSEVMVVDPESLSRDDIETMVDLCKFTSAGRPTFRRERRDVEHMLAYPDAEVLVVKEGAELTGFAVIGPYDNDGVVEARVLDQAAPSDAVADQLRRKLERYTGNEGYDLLVMISDRAPNPEWASIDQQVLMWTEADGLESGKQTFKNLQVSFYDVL</sequence>
<comment type="caution">
    <text evidence="2">The sequence shown here is derived from an EMBL/GenBank/DDBJ whole genome shotgun (WGS) entry which is preliminary data.</text>
</comment>
<reference evidence="2 3" key="1">
    <citation type="submission" date="2022-09" db="EMBL/GenBank/DDBJ databases">
        <title>Enrichment on poylsaccharides allowed isolation of novel metabolic and taxonomic groups of Haloarchaea.</title>
        <authorList>
            <person name="Sorokin D.Y."/>
            <person name="Elcheninov A.G."/>
            <person name="Khizhniak T.V."/>
            <person name="Kolganova T.V."/>
            <person name="Kublanov I.V."/>
        </authorList>
    </citation>
    <scope>NUCLEOTIDE SEQUENCE [LARGE SCALE GENOMIC DNA]</scope>
    <source>
        <strain evidence="2 3">AArc-curdl1</strain>
    </source>
</reference>
<dbReference type="Pfam" id="PF13527">
    <property type="entry name" value="Acetyltransf_9"/>
    <property type="match status" value="1"/>
</dbReference>
<gene>
    <name evidence="2" type="ORF">OB919_17035</name>
</gene>
<accession>A0AAP2ZAN3</accession>
<evidence type="ECO:0000259" key="1">
    <source>
        <dbReference type="PROSITE" id="PS51186"/>
    </source>
</evidence>
<dbReference type="AlphaFoldDB" id="A0AAP2ZAN3"/>
<dbReference type="EMBL" id="JAOPJZ010000020">
    <property type="protein sequence ID" value="MCU4753667.1"/>
    <property type="molecule type" value="Genomic_DNA"/>
</dbReference>
<proteinExistence type="predicted"/>
<keyword evidence="3" id="KW-1185">Reference proteome</keyword>
<dbReference type="PROSITE" id="PS51186">
    <property type="entry name" value="GNAT"/>
    <property type="match status" value="1"/>
</dbReference>
<evidence type="ECO:0000313" key="3">
    <source>
        <dbReference type="Proteomes" id="UP001321047"/>
    </source>
</evidence>
<dbReference type="InterPro" id="IPR016181">
    <property type="entry name" value="Acyl_CoA_acyltransferase"/>
</dbReference>
<evidence type="ECO:0000313" key="2">
    <source>
        <dbReference type="EMBL" id="MCU4753667.1"/>
    </source>
</evidence>
<dbReference type="SUPFAM" id="SSF55729">
    <property type="entry name" value="Acyl-CoA N-acyltransferases (Nat)"/>
    <property type="match status" value="1"/>
</dbReference>